<comment type="caution">
    <text evidence="2">The sequence shown here is derived from an EMBL/GenBank/DDBJ whole genome shotgun (WGS) entry which is preliminary data.</text>
</comment>
<organism evidence="2 3">
    <name type="scientific">Phormidium tenue NIES-30</name>
    <dbReference type="NCBI Taxonomy" id="549789"/>
    <lineage>
        <taxon>Bacteria</taxon>
        <taxon>Bacillati</taxon>
        <taxon>Cyanobacteriota</taxon>
        <taxon>Cyanophyceae</taxon>
        <taxon>Oscillatoriophycideae</taxon>
        <taxon>Oscillatoriales</taxon>
        <taxon>Oscillatoriaceae</taxon>
        <taxon>Phormidium</taxon>
    </lineage>
</organism>
<keyword evidence="3" id="KW-1185">Reference proteome</keyword>
<evidence type="ECO:0000313" key="3">
    <source>
        <dbReference type="Proteomes" id="UP000185557"/>
    </source>
</evidence>
<name>A0A1U7IYE0_9CYAN</name>
<dbReference type="EMBL" id="MRCG01000031">
    <property type="protein sequence ID" value="OKH43609.1"/>
    <property type="molecule type" value="Genomic_DNA"/>
</dbReference>
<feature type="transmembrane region" description="Helical" evidence="1">
    <location>
        <begin position="245"/>
        <end position="271"/>
    </location>
</feature>
<accession>A0A1U7IYE0</accession>
<protein>
    <recommendedName>
        <fullName evidence="4">Alpha/beta hydrolase</fullName>
    </recommendedName>
</protein>
<reference evidence="2 3" key="1">
    <citation type="submission" date="2016-11" db="EMBL/GenBank/DDBJ databases">
        <title>Draft Genome Sequences of Nine Cyanobacterial Strains from Diverse Habitats.</title>
        <authorList>
            <person name="Zhu T."/>
            <person name="Hou S."/>
            <person name="Lu X."/>
            <person name="Hess W.R."/>
        </authorList>
    </citation>
    <scope>NUCLEOTIDE SEQUENCE [LARGE SCALE GENOMIC DNA]</scope>
    <source>
        <strain evidence="2 3">NIES-30</strain>
    </source>
</reference>
<dbReference type="Proteomes" id="UP000185557">
    <property type="component" value="Unassembled WGS sequence"/>
</dbReference>
<evidence type="ECO:0008006" key="4">
    <source>
        <dbReference type="Google" id="ProtNLM"/>
    </source>
</evidence>
<sequence length="686" mass="76768">MKTVLLSIQKFIFAEKITLSEEDQKRLVTPIDNEVTAVDIDQVTKFVDFLSNNQANYQSSSANTSGYFVFSTAPFNTEDGEADIVVDRTPALEASVIASVLQQFTTGNSLKLPIREQTIEERTANLNLAIKQIADDLHERRKNLDIPPELMIAIHGYSTEQTGVRRWYKQIYKYVNQEAILKDRENLVFVGYRWSSESVRFSLQQLRMAIKALPILPRIVAGVGTGLTILWIVLLVRILSQTIDLFIALALLLSVFLVAIIFSLVVLRVIVYFRDAFRATNFGVPDLIEFLRLLDLELQTQAEKEYPDETSRNDRLKPIKLSFLAHSMGAFVVTNVIRILSDVFDPAAVNKEPSSKIGKIFCLSRLVLASPDIPVLALAASRSNYLASSLRRFDEAYLFSNEGDLALRLASTTANYFSYPSNTRESGYRLGNASIIPGRFGIINLQNLQRYCHTNGDNLFGTVNAQGSTGNSKDTALHLLFTTNLGGGTPGSLAQLAEERGLNADVDDFTIADLFTFFDCTDYVETSNNPAFYAFVSERKSANKNYAKNFVKQIKKFDLKVVGILSRAVGMIGKNPKQRSLNFFDYAGLLFDFLKGRDVHGGYFHAPFSKDLIYQLAFIGFKPMLEWCDSKSSPITNSQTTIAVFDQKCQECGIQVILSPLRYSVDIQGKNLQAAKKELIQRIEGT</sequence>
<dbReference type="OrthoDB" id="475586at2"/>
<dbReference type="RefSeq" id="WP_073611086.1">
    <property type="nucleotide sequence ID" value="NZ_MRCG01000031.1"/>
</dbReference>
<evidence type="ECO:0000256" key="1">
    <source>
        <dbReference type="SAM" id="Phobius"/>
    </source>
</evidence>
<keyword evidence="1" id="KW-0472">Membrane</keyword>
<gene>
    <name evidence="2" type="ORF">NIES30_24525</name>
</gene>
<keyword evidence="1" id="KW-1133">Transmembrane helix</keyword>
<feature type="transmembrane region" description="Helical" evidence="1">
    <location>
        <begin position="215"/>
        <end position="239"/>
    </location>
</feature>
<evidence type="ECO:0000313" key="2">
    <source>
        <dbReference type="EMBL" id="OKH43609.1"/>
    </source>
</evidence>
<keyword evidence="1" id="KW-0812">Transmembrane</keyword>
<dbReference type="InterPro" id="IPR010297">
    <property type="entry name" value="DUF900_hydrolase"/>
</dbReference>
<dbReference type="AlphaFoldDB" id="A0A1U7IYE0"/>
<proteinExistence type="predicted"/>
<dbReference type="Pfam" id="PF05990">
    <property type="entry name" value="DUF900"/>
    <property type="match status" value="1"/>
</dbReference>